<sequence>MDGVLAPLYTPLPHLPPNHTKPHSANPSTSTSTSAVPHINKDSRAKFSTQRTDSEMASRRRGTMNGGDLSRRLVYGRPIPKRGQVKVAIVLGLAHSLASIFSFGSRSQSCRRTQLS</sequence>
<evidence type="ECO:0000313" key="2">
    <source>
        <dbReference type="EMBL" id="CAK9169253.1"/>
    </source>
</evidence>
<comment type="caution">
    <text evidence="2">The sequence shown here is derived from an EMBL/GenBank/DDBJ whole genome shotgun (WGS) entry which is preliminary data.</text>
</comment>
<gene>
    <name evidence="2" type="ORF">ILEXP_LOCUS38697</name>
</gene>
<accession>A0ABC8TIL9</accession>
<dbReference type="EMBL" id="CAUOFW020005273">
    <property type="protein sequence ID" value="CAK9169253.1"/>
    <property type="molecule type" value="Genomic_DNA"/>
</dbReference>
<organism evidence="2 3">
    <name type="scientific">Ilex paraguariensis</name>
    <name type="common">yerba mate</name>
    <dbReference type="NCBI Taxonomy" id="185542"/>
    <lineage>
        <taxon>Eukaryota</taxon>
        <taxon>Viridiplantae</taxon>
        <taxon>Streptophyta</taxon>
        <taxon>Embryophyta</taxon>
        <taxon>Tracheophyta</taxon>
        <taxon>Spermatophyta</taxon>
        <taxon>Magnoliopsida</taxon>
        <taxon>eudicotyledons</taxon>
        <taxon>Gunneridae</taxon>
        <taxon>Pentapetalae</taxon>
        <taxon>asterids</taxon>
        <taxon>campanulids</taxon>
        <taxon>Aquifoliales</taxon>
        <taxon>Aquifoliaceae</taxon>
        <taxon>Ilex</taxon>
    </lineage>
</organism>
<evidence type="ECO:0000313" key="3">
    <source>
        <dbReference type="Proteomes" id="UP001642360"/>
    </source>
</evidence>
<reference evidence="2 3" key="1">
    <citation type="submission" date="2024-02" db="EMBL/GenBank/DDBJ databases">
        <authorList>
            <person name="Vignale AGUSTIN F."/>
            <person name="Sosa J E."/>
            <person name="Modenutti C."/>
        </authorList>
    </citation>
    <scope>NUCLEOTIDE SEQUENCE [LARGE SCALE GENOMIC DNA]</scope>
</reference>
<feature type="region of interest" description="Disordered" evidence="1">
    <location>
        <begin position="1"/>
        <end position="71"/>
    </location>
</feature>
<dbReference type="Proteomes" id="UP001642360">
    <property type="component" value="Unassembled WGS sequence"/>
</dbReference>
<keyword evidence="3" id="KW-1185">Reference proteome</keyword>
<dbReference type="AlphaFoldDB" id="A0ABC8TIL9"/>
<evidence type="ECO:0000256" key="1">
    <source>
        <dbReference type="SAM" id="MobiDB-lite"/>
    </source>
</evidence>
<proteinExistence type="predicted"/>
<dbReference type="PANTHER" id="PTHR36615:SF7">
    <property type="entry name" value="PROTEIN, PUTATIVE-RELATED"/>
    <property type="match status" value="1"/>
</dbReference>
<dbReference type="PANTHER" id="PTHR36615">
    <property type="entry name" value="PROTEIN, PUTATIVE-RELATED"/>
    <property type="match status" value="1"/>
</dbReference>
<protein>
    <submittedName>
        <fullName evidence="2">Uncharacterized protein</fullName>
    </submittedName>
</protein>
<name>A0ABC8TIL9_9AQUA</name>